<sequence length="1696" mass="186397">MDQIDINARKAASEMQKNAVSGKAKSEKVVKSPAINIHATASYIKALQTSQDNLPESLNKGLNTLKNNLSIYLNAPDKIEDVPVDSTRESMSTFNKLSLQVISRDSALQEKVAQNLSTSKRLVRARDAQKSLEQSLNSMPQALKEGTGVGRSLSKFVCECLVNLTDPQTIGAGLERDLAMRQIFIPQDRLNSRSASAVSKSLEQSIAFIESNQKDVIARLPKNEYVQEKPGATTPQTMTRYLRKALDEFPDDSTYLDIFKQNRDRTDNAPYDDKVSEEISSRIHSLIAKAAQTARRGNLIPNSRKNAESTPVPTEQVRAQERTFNRPIQSDAPIDENVSARELSLSELSARAARLQKQFRQERMRLVQEGKLPNPATPPESFTVNTTAKEVLSKTLSEPGPAEKLQTARDLALQRAIVDTSAKAPNVADDMATDIKNTVSAQKPAVTADEAHVSTPSEQAKAVAEKTLMQQGTMLDKGVKISYTAAQNNLYGAINMAPGETIAIQTPSLETPAVKGPVEPQSTVEPTKQEPLSPKSLVDEITAQLKKQLADDIVKTIEMKTSNLSEKLDDIKATAEELKNKAQNQESKLTSLEKGLIENSAAIDEAKKQAEEISKEQAKALHDIQSKALEAKQNASVSLQSTADYGRYNFTTSQNTSSILEQKLYSGVNTASTPVHNEEALEPEQNVNTTKPAPQPTDEIYEDQTQEVKPQNKVPVQTTDDTVETDAEEIKPQNKVPVQTADEPADIEAEEVKPQNKVPVQTTDDTVETDAEEIKPQNKVPVQTADEPADIEAEEVKPQNKVPVQTTDDTVETDAEEIKPQNKVPVQTADEPADIEAEEVKPQNKVPVQTTDDTVETDAEEIKPQNKVPVQTADEPADIEAEEVKPQNKVPVQATDDTVETDAEEIKPQNKVPVQTADEPADIEAEEVKPQNKVPVQATDDTVETDAEEIKPQNKVPVQTAEEPAEVEAEEVKPQNKVPVQATDDTVETDAEEIKPQNKVPVQTTEEPAEVEAEEVKPQNKAPVQTSEEPVEVEAEEVKPQNKAPVQTSEEPVEVETEEVKPQNKAPVQATDDTVETDAEEIKPQNKVPVQTADEPADVEAEEVKPQNKVPVQATDDTVETDAEEIKPQNKAPVQTSEEPVEVEAEEVKPQNKAPVQTTEEPVEVETEEVKPQISTPIQNADELDADDLNGKFAINNDFVDRDIDYDNISTAMPNAQALNSTLITDLENAQGADADNISKLYQYVKPEATDLDLFESQPNKGQSGTAQSTDDGSESVNKPSDIISKVLSQTVPSDDFNDEHNVTLQAIKSEKDIIADITAKSPSIENAEIDDKLNISGRKEAVLNNLVTPPGASVVTTGNSNPIPEQTHIDSMQPVKEGGFFKRIMARFKSGRADEIKDNTAEIKTDNSISTPTVTGKDGQYVLKANPLDQMMYTLRLQSGNPNLPPEFKEEAQKLLNALNNPVDDLISVKNWLNFVTGPISPNSSQALAMHQWAFYILCLRYQQLGKDVHKFLKKSMSSQDIASLMQSLPAIKKDKVLEGPSISMLEETFGQIERLQQQNSNNNNINPLLNRYIPLPPNYDGGREGGFTLKKEKDEDGENTWHLNFAFELKDLGPIEIKAVAKLPEIKLSFVTENLHAMQKVQELMPDLNYNLQCIGITARTSSMRLGRVSLKESTIAKNPQAPRNDGSTVSVDI</sequence>
<keyword evidence="4" id="KW-1185">Reference proteome</keyword>
<feature type="region of interest" description="Disordered" evidence="2">
    <location>
        <begin position="703"/>
        <end position="1172"/>
    </location>
</feature>
<dbReference type="EMBL" id="UAPV01000001">
    <property type="protein sequence ID" value="SPT69553.1"/>
    <property type="molecule type" value="Genomic_DNA"/>
</dbReference>
<feature type="region of interest" description="Disordered" evidence="2">
    <location>
        <begin position="1255"/>
        <end position="1279"/>
    </location>
</feature>
<organism evidence="3 4">
    <name type="scientific">Anaerobiospirillum thomasii</name>
    <dbReference type="NCBI Taxonomy" id="179995"/>
    <lineage>
        <taxon>Bacteria</taxon>
        <taxon>Pseudomonadati</taxon>
        <taxon>Pseudomonadota</taxon>
        <taxon>Gammaproteobacteria</taxon>
        <taxon>Aeromonadales</taxon>
        <taxon>Succinivibrionaceae</taxon>
        <taxon>Anaerobiospirillum</taxon>
    </lineage>
</organism>
<keyword evidence="1" id="KW-0175">Coiled coil</keyword>
<evidence type="ECO:0000313" key="4">
    <source>
        <dbReference type="Proteomes" id="UP000250086"/>
    </source>
</evidence>
<name>A0A2X0V6R1_9GAMM</name>
<feature type="compositionally biased region" description="Polar residues" evidence="2">
    <location>
        <begin position="1257"/>
        <end position="1279"/>
    </location>
</feature>
<feature type="region of interest" description="Disordered" evidence="2">
    <location>
        <begin position="1"/>
        <end position="25"/>
    </location>
</feature>
<dbReference type="RefSeq" id="WP_113743713.1">
    <property type="nucleotide sequence ID" value="NZ_UAPV01000001.1"/>
</dbReference>
<evidence type="ECO:0000256" key="2">
    <source>
        <dbReference type="SAM" id="MobiDB-lite"/>
    </source>
</evidence>
<evidence type="ECO:0008006" key="5">
    <source>
        <dbReference type="Google" id="ProtNLM"/>
    </source>
</evidence>
<reference evidence="3 4" key="1">
    <citation type="submission" date="2018-06" db="EMBL/GenBank/DDBJ databases">
        <authorList>
            <consortium name="Pathogen Informatics"/>
            <person name="Doyle S."/>
        </authorList>
    </citation>
    <scope>NUCLEOTIDE SEQUENCE [LARGE SCALE GENOMIC DNA]</scope>
    <source>
        <strain evidence="3 4">NCTC13093</strain>
    </source>
</reference>
<feature type="region of interest" description="Disordered" evidence="2">
    <location>
        <begin position="512"/>
        <end position="533"/>
    </location>
</feature>
<proteinExistence type="predicted"/>
<evidence type="ECO:0000256" key="1">
    <source>
        <dbReference type="SAM" id="Coils"/>
    </source>
</evidence>
<evidence type="ECO:0000313" key="3">
    <source>
        <dbReference type="EMBL" id="SPT69553.1"/>
    </source>
</evidence>
<dbReference type="Proteomes" id="UP000250086">
    <property type="component" value="Unassembled WGS sequence"/>
</dbReference>
<gene>
    <name evidence="3" type="ORF">NCTC13093_00930</name>
</gene>
<protein>
    <recommendedName>
        <fullName evidence="5">Flagellar hook-length control protein FliK</fullName>
    </recommendedName>
</protein>
<accession>A0A2X0V6R1</accession>
<feature type="coiled-coil region" evidence="1">
    <location>
        <begin position="561"/>
        <end position="623"/>
    </location>
</feature>